<evidence type="ECO:0000313" key="6">
    <source>
        <dbReference type="Proteomes" id="UP000660021"/>
    </source>
</evidence>
<protein>
    <submittedName>
        <fullName evidence="5">Helix-turn-helix transcriptional regulator</fullName>
    </submittedName>
</protein>
<reference evidence="5 6" key="1">
    <citation type="submission" date="2020-08" db="EMBL/GenBank/DDBJ databases">
        <title>Genome public.</title>
        <authorList>
            <person name="Liu C."/>
            <person name="Sun Q."/>
        </authorList>
    </citation>
    <scope>NUCLEOTIDE SEQUENCE [LARGE SCALE GENOMIC DNA]</scope>
    <source>
        <strain evidence="5 6">New-38</strain>
    </source>
</reference>
<keyword evidence="6" id="KW-1185">Reference proteome</keyword>
<dbReference type="PANTHER" id="PTHR43280:SF2">
    <property type="entry name" value="HTH-TYPE TRANSCRIPTIONAL REGULATOR EXSA"/>
    <property type="match status" value="1"/>
</dbReference>
<dbReference type="SUPFAM" id="SSF46689">
    <property type="entry name" value="Homeodomain-like"/>
    <property type="match status" value="2"/>
</dbReference>
<dbReference type="PROSITE" id="PS01124">
    <property type="entry name" value="HTH_ARAC_FAMILY_2"/>
    <property type="match status" value="1"/>
</dbReference>
<dbReference type="Gene3D" id="1.10.10.60">
    <property type="entry name" value="Homeodomain-like"/>
    <property type="match status" value="1"/>
</dbReference>
<dbReference type="InterPro" id="IPR009057">
    <property type="entry name" value="Homeodomain-like_sf"/>
</dbReference>
<feature type="domain" description="HTH araC/xylS-type" evidence="4">
    <location>
        <begin position="200"/>
        <end position="298"/>
    </location>
</feature>
<organism evidence="5 6">
    <name type="scientific">Pseudoflavonifractor hominis</name>
    <dbReference type="NCBI Taxonomy" id="2763059"/>
    <lineage>
        <taxon>Bacteria</taxon>
        <taxon>Bacillati</taxon>
        <taxon>Bacillota</taxon>
        <taxon>Clostridia</taxon>
        <taxon>Eubacteriales</taxon>
        <taxon>Oscillospiraceae</taxon>
        <taxon>Pseudoflavonifractor</taxon>
    </lineage>
</organism>
<dbReference type="EMBL" id="JACOPR010000003">
    <property type="protein sequence ID" value="MBC5730277.1"/>
    <property type="molecule type" value="Genomic_DNA"/>
</dbReference>
<dbReference type="InterPro" id="IPR020449">
    <property type="entry name" value="Tscrpt_reg_AraC-type_HTH"/>
</dbReference>
<dbReference type="Proteomes" id="UP000660021">
    <property type="component" value="Unassembled WGS sequence"/>
</dbReference>
<proteinExistence type="predicted"/>
<keyword evidence="2" id="KW-0238">DNA-binding</keyword>
<keyword evidence="1" id="KW-0805">Transcription regulation</keyword>
<accession>A0ABR7HS67</accession>
<dbReference type="Pfam" id="PF12833">
    <property type="entry name" value="HTH_18"/>
    <property type="match status" value="1"/>
</dbReference>
<dbReference type="RefSeq" id="WP_101691259.1">
    <property type="nucleotide sequence ID" value="NZ_JACOPR010000003.1"/>
</dbReference>
<evidence type="ECO:0000256" key="1">
    <source>
        <dbReference type="ARBA" id="ARBA00023015"/>
    </source>
</evidence>
<gene>
    <name evidence="5" type="ORF">H8S34_05440</name>
</gene>
<dbReference type="PANTHER" id="PTHR43280">
    <property type="entry name" value="ARAC-FAMILY TRANSCRIPTIONAL REGULATOR"/>
    <property type="match status" value="1"/>
</dbReference>
<evidence type="ECO:0000313" key="5">
    <source>
        <dbReference type="EMBL" id="MBC5730277.1"/>
    </source>
</evidence>
<keyword evidence="3" id="KW-0804">Transcription</keyword>
<evidence type="ECO:0000256" key="2">
    <source>
        <dbReference type="ARBA" id="ARBA00023125"/>
    </source>
</evidence>
<comment type="caution">
    <text evidence="5">The sequence shown here is derived from an EMBL/GenBank/DDBJ whole genome shotgun (WGS) entry which is preliminary data.</text>
</comment>
<evidence type="ECO:0000256" key="3">
    <source>
        <dbReference type="ARBA" id="ARBA00023163"/>
    </source>
</evidence>
<dbReference type="InterPro" id="IPR018060">
    <property type="entry name" value="HTH_AraC"/>
</dbReference>
<evidence type="ECO:0000259" key="4">
    <source>
        <dbReference type="PROSITE" id="PS01124"/>
    </source>
</evidence>
<dbReference type="SMART" id="SM00342">
    <property type="entry name" value="HTH_ARAC"/>
    <property type="match status" value="1"/>
</dbReference>
<name>A0ABR7HS67_9FIRM</name>
<sequence>MFIEYLRSDTPVYTQWINVMPGVRVCQFKLVQLSKKRLLTRQKYESSDTFEVFFCLGGQITAMPAGTEPQKIEKHHILVLSDISELLSLKISENLHGILVAIDLSSFQEGPPPLLPPLGLNIDLYRLKSNLALQYGSVALCNRCWSQAVFDLRGYLPDDIFCRYCVFKAIELLYILSVKSFHMERLAADPENQQNPQTILHIRSYLETHLSEKITISDLSRILSVSPTYLKTEFRRIHGISVHRCLIDLRMRRAGELIRCTNQPIYRIAQDVGYEGMSQFSAVFKKYYGITPGQFKKMSKTGT</sequence>
<dbReference type="PRINTS" id="PR00032">
    <property type="entry name" value="HTHARAC"/>
</dbReference>